<dbReference type="STRING" id="946122.A0A0C2S1D6"/>
<name>A0A0C2S1D6_AMAMK</name>
<feature type="region of interest" description="Disordered" evidence="1">
    <location>
        <begin position="248"/>
        <end position="284"/>
    </location>
</feature>
<evidence type="ECO:0000256" key="1">
    <source>
        <dbReference type="SAM" id="MobiDB-lite"/>
    </source>
</evidence>
<dbReference type="EMBL" id="KN818420">
    <property type="protein sequence ID" value="KIL56460.1"/>
    <property type="molecule type" value="Genomic_DNA"/>
</dbReference>
<organism evidence="2 3">
    <name type="scientific">Amanita muscaria (strain Koide BX008)</name>
    <dbReference type="NCBI Taxonomy" id="946122"/>
    <lineage>
        <taxon>Eukaryota</taxon>
        <taxon>Fungi</taxon>
        <taxon>Dikarya</taxon>
        <taxon>Basidiomycota</taxon>
        <taxon>Agaricomycotina</taxon>
        <taxon>Agaricomycetes</taxon>
        <taxon>Agaricomycetidae</taxon>
        <taxon>Agaricales</taxon>
        <taxon>Pluteineae</taxon>
        <taxon>Amanitaceae</taxon>
        <taxon>Amanita</taxon>
    </lineage>
</organism>
<gene>
    <name evidence="2" type="ORF">M378DRAFT_89245</name>
</gene>
<feature type="non-terminal residue" evidence="2">
    <location>
        <position position="1"/>
    </location>
</feature>
<feature type="compositionally biased region" description="Polar residues" evidence="1">
    <location>
        <begin position="255"/>
        <end position="284"/>
    </location>
</feature>
<sequence length="356" mass="39524">YIRSMLECNQGYPLYEPEPESQEGVRVGDVGLITEDGGFDLLFNVCPPPNNPDELPDDFEMLRSPETLVRTHFQSETRLFSNGVKRTGEPSYTCSGPEGGVLELPLGATRFEAKNKASFKRLATRHAENWYRYTVLTRDRDAPNGSLYIVTSCIKCTDWGIAVFDRPSNPQDYLRFTTNEENQNGQSKYRWKGSGAYIPKVALNQGSADSNDADGPNQCVFLRGYKIMLRKDIWDNIANSQTSYVTVLPYGPHSGNESESPRQGDSSNQDDASQSKADNSPVSNCAATRAAQNTCNRTDTSARVILYEYPKTSPVRTLVSNKFNLTYFLTLGPSLGPHQCHTSVSGELRICNVPGL</sequence>
<keyword evidence="3" id="KW-1185">Reference proteome</keyword>
<evidence type="ECO:0000313" key="3">
    <source>
        <dbReference type="Proteomes" id="UP000054549"/>
    </source>
</evidence>
<evidence type="ECO:0000313" key="2">
    <source>
        <dbReference type="EMBL" id="KIL56460.1"/>
    </source>
</evidence>
<dbReference type="InParanoid" id="A0A0C2S1D6"/>
<reference evidence="2 3" key="1">
    <citation type="submission" date="2014-04" db="EMBL/GenBank/DDBJ databases">
        <title>Evolutionary Origins and Diversification of the Mycorrhizal Mutualists.</title>
        <authorList>
            <consortium name="DOE Joint Genome Institute"/>
            <consortium name="Mycorrhizal Genomics Consortium"/>
            <person name="Kohler A."/>
            <person name="Kuo A."/>
            <person name="Nagy L.G."/>
            <person name="Floudas D."/>
            <person name="Copeland A."/>
            <person name="Barry K.W."/>
            <person name="Cichocki N."/>
            <person name="Veneault-Fourrey C."/>
            <person name="LaButti K."/>
            <person name="Lindquist E.A."/>
            <person name="Lipzen A."/>
            <person name="Lundell T."/>
            <person name="Morin E."/>
            <person name="Murat C."/>
            <person name="Riley R."/>
            <person name="Ohm R."/>
            <person name="Sun H."/>
            <person name="Tunlid A."/>
            <person name="Henrissat B."/>
            <person name="Grigoriev I.V."/>
            <person name="Hibbett D.S."/>
            <person name="Martin F."/>
        </authorList>
    </citation>
    <scope>NUCLEOTIDE SEQUENCE [LARGE SCALE GENOMIC DNA]</scope>
    <source>
        <strain evidence="2 3">Koide BX008</strain>
    </source>
</reference>
<proteinExistence type="predicted"/>
<accession>A0A0C2S1D6</accession>
<dbReference type="HOGENOM" id="CLU_021108_5_0_1"/>
<protein>
    <submittedName>
        <fullName evidence="2">Uncharacterized protein</fullName>
    </submittedName>
</protein>
<dbReference type="AlphaFoldDB" id="A0A0C2S1D6"/>
<dbReference type="Proteomes" id="UP000054549">
    <property type="component" value="Unassembled WGS sequence"/>
</dbReference>